<dbReference type="PRINTS" id="PR00095">
    <property type="entry name" value="ANTSNTHASEI"/>
</dbReference>
<dbReference type="RefSeq" id="WP_066543891.1">
    <property type="nucleotide sequence ID" value="NZ_MASJ01000005.1"/>
</dbReference>
<dbReference type="AlphaFoldDB" id="A0A1C0YIV2"/>
<dbReference type="Gene3D" id="3.60.120.10">
    <property type="entry name" value="Anthranilate synthase"/>
    <property type="match status" value="1"/>
</dbReference>
<dbReference type="OrthoDB" id="9803598at2"/>
<dbReference type="InterPro" id="IPR036038">
    <property type="entry name" value="Aminotransferase-like"/>
</dbReference>
<comment type="caution">
    <text evidence="2">The sequence shown here is derived from an EMBL/GenBank/DDBJ whole genome shotgun (WGS) entry which is preliminary data.</text>
</comment>
<dbReference type="SUPFAM" id="SSF56752">
    <property type="entry name" value="D-aminoacid aminotransferase-like PLP-dependent enzymes"/>
    <property type="match status" value="1"/>
</dbReference>
<dbReference type="NCBIfam" id="TIGR00553">
    <property type="entry name" value="pabB"/>
    <property type="match status" value="1"/>
</dbReference>
<protein>
    <submittedName>
        <fullName evidence="2">Aminodeoxychorismate synthase, component I</fullName>
    </submittedName>
</protein>
<dbReference type="Pfam" id="PF00425">
    <property type="entry name" value="Chorismate_bind"/>
    <property type="match status" value="1"/>
</dbReference>
<dbReference type="PANTHER" id="PTHR11236">
    <property type="entry name" value="AMINOBENZOATE/ANTHRANILATE SYNTHASE"/>
    <property type="match status" value="1"/>
</dbReference>
<gene>
    <name evidence="2" type="ORF">A6M13_11515</name>
</gene>
<accession>A0A1C0YIV2</accession>
<dbReference type="GO" id="GO:0000162">
    <property type="term" value="P:L-tryptophan biosynthetic process"/>
    <property type="evidence" value="ECO:0007669"/>
    <property type="project" value="TreeGrafter"/>
</dbReference>
<dbReference type="Pfam" id="PF01063">
    <property type="entry name" value="Aminotran_4"/>
    <property type="match status" value="1"/>
</dbReference>
<dbReference type="InterPro" id="IPR043131">
    <property type="entry name" value="BCAT-like_N"/>
</dbReference>
<keyword evidence="3" id="KW-1185">Reference proteome</keyword>
<dbReference type="EMBL" id="MASJ01000005">
    <property type="protein sequence ID" value="OCS87097.1"/>
    <property type="molecule type" value="Genomic_DNA"/>
</dbReference>
<dbReference type="GO" id="GO:0009396">
    <property type="term" value="P:folic acid-containing compound biosynthetic process"/>
    <property type="evidence" value="ECO:0007669"/>
    <property type="project" value="InterPro"/>
</dbReference>
<dbReference type="InterPro" id="IPR005802">
    <property type="entry name" value="ADC_synth_comp_1"/>
</dbReference>
<evidence type="ECO:0000313" key="3">
    <source>
        <dbReference type="Proteomes" id="UP000093199"/>
    </source>
</evidence>
<proteinExistence type="predicted"/>
<dbReference type="InterPro" id="IPR005801">
    <property type="entry name" value="ADC_synthase"/>
</dbReference>
<evidence type="ECO:0000259" key="1">
    <source>
        <dbReference type="Pfam" id="PF00425"/>
    </source>
</evidence>
<dbReference type="SUPFAM" id="SSF56322">
    <property type="entry name" value="ADC synthase"/>
    <property type="match status" value="1"/>
</dbReference>
<feature type="domain" description="Chorismate-utilising enzyme C-terminal" evidence="1">
    <location>
        <begin position="110"/>
        <end position="363"/>
    </location>
</feature>
<dbReference type="InterPro" id="IPR001544">
    <property type="entry name" value="Aminotrans_IV"/>
</dbReference>
<dbReference type="STRING" id="33978.A6M13_11515"/>
<reference evidence="2 3" key="1">
    <citation type="submission" date="2016-07" db="EMBL/GenBank/DDBJ databases">
        <title>Caryophanon tenue genome sequencing.</title>
        <authorList>
            <person name="Verma A."/>
            <person name="Pal Y."/>
            <person name="Krishnamurthi S."/>
        </authorList>
    </citation>
    <scope>NUCLEOTIDE SEQUENCE [LARGE SCALE GENOMIC DNA]</scope>
    <source>
        <strain evidence="2 3">DSM 14152</strain>
    </source>
</reference>
<dbReference type="GO" id="GO:0046820">
    <property type="term" value="F:4-amino-4-deoxychorismate synthase activity"/>
    <property type="evidence" value="ECO:0007669"/>
    <property type="project" value="TreeGrafter"/>
</dbReference>
<dbReference type="Proteomes" id="UP000093199">
    <property type="component" value="Unassembled WGS sequence"/>
</dbReference>
<name>A0A1C0YIV2_9BACL</name>
<dbReference type="Gene3D" id="3.30.470.10">
    <property type="match status" value="1"/>
</dbReference>
<sequence length="575" mass="64831">MTVTLTFDFATADNIIQPKTFTNPLHIIEVTALNNVPSALRKVLDWTKKGYYAAGYMSYEAGAAFDAAMPARSDVTMPYMWFGIFEEPVATTTTTQQPFSLSAMQPTISEQDYAKHIEAIHNEIYEGNTYQTNYTLRLKGTFSGCAASLYTQLKEAQQANYCAYLETGTHTILSASPELFFQLHNDVITTRPMKGTIARGLTVEDDKARADWLYHSEKNRAENVMIVDLLRNDVGKIAKTSSVSVDELFTIEPYPTVHQMTSTVRAMLADDTDLYDVFAALFPCGSITGAPKVKTMHVINELEATPRDVYCGAIGYITPQQQAIFNVAIRTLVIQDGTATYGVGGGITWDSTATSEFEEVIAKAQVLKVAAPSFELLETFRLHNGIYFLYDEHIQRMANSADYFNISFPIEKIHHALQQVQQEHPLHTWRVRLVVAKNGDVTTERFAIQDEEAPMHIKLADTPIQKTERFLYHKTTYRTMYTAFQQRFPTFDDVLLWNEQGELTECTNGNIVLEIDGFYYTPPIACGLLGGTFRKALLANGEIHERLLTKEDLAQASSIWFINSVRKWRQVTLHL</sequence>
<dbReference type="PANTHER" id="PTHR11236:SF50">
    <property type="entry name" value="AMINODEOXYCHORISMATE SYNTHASE COMPONENT 1"/>
    <property type="match status" value="1"/>
</dbReference>
<dbReference type="InterPro" id="IPR043132">
    <property type="entry name" value="BCAT-like_C"/>
</dbReference>
<dbReference type="InterPro" id="IPR019999">
    <property type="entry name" value="Anth_synth_I-like"/>
</dbReference>
<dbReference type="Gene3D" id="3.20.10.10">
    <property type="entry name" value="D-amino Acid Aminotransferase, subunit A, domain 2"/>
    <property type="match status" value="1"/>
</dbReference>
<organism evidence="2 3">
    <name type="scientific">Caryophanon tenue</name>
    <dbReference type="NCBI Taxonomy" id="33978"/>
    <lineage>
        <taxon>Bacteria</taxon>
        <taxon>Bacillati</taxon>
        <taxon>Bacillota</taxon>
        <taxon>Bacilli</taxon>
        <taxon>Bacillales</taxon>
        <taxon>Caryophanaceae</taxon>
        <taxon>Caryophanon</taxon>
    </lineage>
</organism>
<evidence type="ECO:0000313" key="2">
    <source>
        <dbReference type="EMBL" id="OCS87097.1"/>
    </source>
</evidence>
<dbReference type="InterPro" id="IPR015890">
    <property type="entry name" value="Chorismate_C"/>
</dbReference>